<comment type="caution">
    <text evidence="6">The sequence shown here is derived from an EMBL/GenBank/DDBJ whole genome shotgun (WGS) entry which is preliminary data.</text>
</comment>
<dbReference type="Proteomes" id="UP000322976">
    <property type="component" value="Unassembled WGS sequence"/>
</dbReference>
<dbReference type="InterPro" id="IPR007561">
    <property type="entry name" value="Cell_div_SepF/SepF-rel"/>
</dbReference>
<evidence type="ECO:0000313" key="6">
    <source>
        <dbReference type="EMBL" id="TZE82018.1"/>
    </source>
</evidence>
<dbReference type="AlphaFoldDB" id="A0A5D8QFH5"/>
<keyword evidence="7" id="KW-1185">Reference proteome</keyword>
<dbReference type="EMBL" id="VTPS01000009">
    <property type="protein sequence ID" value="TZE82018.1"/>
    <property type="molecule type" value="Genomic_DNA"/>
</dbReference>
<dbReference type="PANTHER" id="PTHR35798">
    <property type="entry name" value="CELL DIVISION PROTEIN SEPF"/>
    <property type="match status" value="1"/>
</dbReference>
<keyword evidence="5" id="KW-0963">Cytoplasm</keyword>
<dbReference type="GO" id="GO:0005737">
    <property type="term" value="C:cytoplasm"/>
    <property type="evidence" value="ECO:0007669"/>
    <property type="project" value="UniProtKB-SubCell"/>
</dbReference>
<evidence type="ECO:0000256" key="4">
    <source>
        <dbReference type="ARBA" id="ARBA00044936"/>
    </source>
</evidence>
<comment type="function">
    <text evidence="4 5">Cell division protein that is part of the divisome complex and is recruited early to the Z-ring. Probably stimulates Z-ring formation, perhaps through the cross-linking of FtsZ protofilaments. Its function overlaps with FtsA.</text>
</comment>
<proteinExistence type="inferred from homology"/>
<evidence type="ECO:0000256" key="3">
    <source>
        <dbReference type="ARBA" id="ARBA00023306"/>
    </source>
</evidence>
<dbReference type="RefSeq" id="WP_149545289.1">
    <property type="nucleotide sequence ID" value="NZ_VTPS01000009.1"/>
</dbReference>
<dbReference type="InterPro" id="IPR038594">
    <property type="entry name" value="SepF-like_sf"/>
</dbReference>
<sequence length="134" mass="15118">MNNLLKNLIDFFGFDGQDGGKDEDAGEPVEDEFKNSSYNSKVVDLNKLNRSKVVVYNINTFNEVTKICDNLRQKKISLINMGKLSHEESRRVLDFVSGACYSLDGNIQKIDTNIFIVCPHNIEIIGALDTEDEI</sequence>
<name>A0A5D8QFH5_9THEO</name>
<comment type="similarity">
    <text evidence="5">Belongs to the SepF family.</text>
</comment>
<dbReference type="HAMAP" id="MF_01197">
    <property type="entry name" value="SepF"/>
    <property type="match status" value="1"/>
</dbReference>
<keyword evidence="3 5" id="KW-0131">Cell cycle</keyword>
<comment type="subunit">
    <text evidence="5">Homodimer. Interacts with FtsZ.</text>
</comment>
<accession>A0A5D8QFH5</accession>
<dbReference type="InterPro" id="IPR023052">
    <property type="entry name" value="Cell_div_SepF"/>
</dbReference>
<gene>
    <name evidence="5" type="primary">sepF</name>
    <name evidence="6" type="ORF">FWJ32_07235</name>
</gene>
<keyword evidence="1 5" id="KW-0132">Cell division</keyword>
<keyword evidence="2 5" id="KW-0717">Septation</keyword>
<dbReference type="PANTHER" id="PTHR35798:SF1">
    <property type="entry name" value="CELL DIVISION PROTEIN SEPF"/>
    <property type="match status" value="1"/>
</dbReference>
<dbReference type="Pfam" id="PF04472">
    <property type="entry name" value="SepF"/>
    <property type="match status" value="1"/>
</dbReference>
<evidence type="ECO:0000256" key="1">
    <source>
        <dbReference type="ARBA" id="ARBA00022618"/>
    </source>
</evidence>
<dbReference type="GO" id="GO:0043093">
    <property type="term" value="P:FtsZ-dependent cytokinesis"/>
    <property type="evidence" value="ECO:0007669"/>
    <property type="project" value="UniProtKB-UniRule"/>
</dbReference>
<organism evidence="6 7">
    <name type="scientific">Calorimonas adulescens</name>
    <dbReference type="NCBI Taxonomy" id="2606906"/>
    <lineage>
        <taxon>Bacteria</taxon>
        <taxon>Bacillati</taxon>
        <taxon>Bacillota</taxon>
        <taxon>Clostridia</taxon>
        <taxon>Thermoanaerobacterales</taxon>
        <taxon>Thermoanaerobacteraceae</taxon>
        <taxon>Calorimonas</taxon>
    </lineage>
</organism>
<evidence type="ECO:0000313" key="7">
    <source>
        <dbReference type="Proteomes" id="UP000322976"/>
    </source>
</evidence>
<evidence type="ECO:0000256" key="5">
    <source>
        <dbReference type="HAMAP-Rule" id="MF_01197"/>
    </source>
</evidence>
<comment type="subcellular location">
    <subcellularLocation>
        <location evidence="5">Cytoplasm</location>
    </subcellularLocation>
    <text evidence="5">Localizes to the division site, in a FtsZ-dependent manner.</text>
</comment>
<evidence type="ECO:0000256" key="2">
    <source>
        <dbReference type="ARBA" id="ARBA00023210"/>
    </source>
</evidence>
<protein>
    <recommendedName>
        <fullName evidence="5">Cell division protein SepF</fullName>
    </recommendedName>
</protein>
<dbReference type="Gene3D" id="3.30.110.150">
    <property type="entry name" value="SepF-like protein"/>
    <property type="match status" value="1"/>
</dbReference>
<reference evidence="6 7" key="1">
    <citation type="submission" date="2019-08" db="EMBL/GenBank/DDBJ databases">
        <title>Calorimonas adulescens gen. nov., sp. nov., an anaerobic thermophilic bacterium from Sakhalin hot spring.</title>
        <authorList>
            <person name="Khomyakova M.A."/>
            <person name="Merkel A.Y."/>
            <person name="Novikov A."/>
            <person name="Bonch-Osmolovskaya E.A."/>
            <person name="Slobodkin A.I."/>
        </authorList>
    </citation>
    <scope>NUCLEOTIDE SEQUENCE [LARGE SCALE GENOMIC DNA]</scope>
    <source>
        <strain evidence="6 7">A05MB</strain>
    </source>
</reference>
<dbReference type="GO" id="GO:0000917">
    <property type="term" value="P:division septum assembly"/>
    <property type="evidence" value="ECO:0007669"/>
    <property type="project" value="UniProtKB-KW"/>
</dbReference>